<proteinExistence type="predicted"/>
<dbReference type="KEGG" id="pcam:HNE05_18235"/>
<reference evidence="1" key="1">
    <citation type="submission" date="2020-07" db="EMBL/GenBank/DDBJ databases">
        <title>Nitrate ammonifying Pseudomonas campi sp. nov. isolated from German agricultural grassland.</title>
        <authorList>
            <person name="Timsy T."/>
            <person name="Ulrich A."/>
            <person name="Spanner T."/>
            <person name="Foesel B."/>
            <person name="Kolb S."/>
            <person name="Horn M.A."/>
            <person name="Behrendt U."/>
        </authorList>
    </citation>
    <scope>NUCLEOTIDE SEQUENCE</scope>
    <source>
        <strain evidence="1">S1-A32-2</strain>
    </source>
</reference>
<organism evidence="1 2">
    <name type="scientific">Aquipseudomonas campi</name>
    <dbReference type="NCBI Taxonomy" id="2731681"/>
    <lineage>
        <taxon>Bacteria</taxon>
        <taxon>Pseudomonadati</taxon>
        <taxon>Pseudomonadota</taxon>
        <taxon>Gammaproteobacteria</taxon>
        <taxon>Pseudomonadales</taxon>
        <taxon>Pseudomonadaceae</taxon>
        <taxon>Aquipseudomonas</taxon>
    </lineage>
</organism>
<name>A0A6M8FD14_9GAMM</name>
<evidence type="ECO:0000313" key="1">
    <source>
        <dbReference type="EMBL" id="QKE65211.1"/>
    </source>
</evidence>
<dbReference type="AlphaFoldDB" id="A0A6M8FD14"/>
<gene>
    <name evidence="1" type="ORF">HNE05_18235</name>
</gene>
<accession>A0A6M8FD14</accession>
<evidence type="ECO:0000313" key="2">
    <source>
        <dbReference type="Proteomes" id="UP000501379"/>
    </source>
</evidence>
<dbReference type="EMBL" id="CP053697">
    <property type="protein sequence ID" value="QKE65211.1"/>
    <property type="molecule type" value="Genomic_DNA"/>
</dbReference>
<protein>
    <submittedName>
        <fullName evidence="1">Uncharacterized protein</fullName>
    </submittedName>
</protein>
<keyword evidence="2" id="KW-1185">Reference proteome</keyword>
<dbReference type="Proteomes" id="UP000501379">
    <property type="component" value="Chromosome"/>
</dbReference>
<dbReference type="RefSeq" id="WP_173210894.1">
    <property type="nucleotide sequence ID" value="NZ_CP053697.2"/>
</dbReference>
<sequence length="414" mass="45725">MSTMNKWLISVIVTLALLGSGVAFWLYDEPLLPEAQRWLEQVAKVEGDSAAYYQLFGLDSPAGSEPQAAGRSRLVAHRQWLASHGPAQAMPAVDEPERLALPGDELCALAKLGCLARLRQEPATLAALLSDHDELLQRYQQLLALEDYRTLSLPSQSEPLLAYPFLGKAAQLRGVQALLLAEQGNGAAALALLQGDIRQQRIWLARADNLILKIMLIGLLEQNLDGLALLYRAGLIPKPAAEAALSRAERSLHDAMRREFALIATSLRGPAPTKKVPAWRLRLAFKSRMSINDTLPSYLRVATDSQLDAAAFAQRQTVVSDTAISTWRRWRNPVGAILVSVAMPDFNRYLARLHDLDAKLSLFNALGTAVPASANPYYPQSRPFWDGKLQAYCFDGPLRDEQRRRCLPWLPPPG</sequence>